<proteinExistence type="inferred from homology"/>
<gene>
    <name evidence="3" type="ORF">BN946_scf184942.g58</name>
</gene>
<dbReference type="GO" id="GO:0005737">
    <property type="term" value="C:cytoplasm"/>
    <property type="evidence" value="ECO:0007669"/>
    <property type="project" value="TreeGrafter"/>
</dbReference>
<dbReference type="InterPro" id="IPR011009">
    <property type="entry name" value="Kinase-like_dom_sf"/>
</dbReference>
<dbReference type="PANTHER" id="PTHR22603:SF93">
    <property type="entry name" value="RE24176P"/>
    <property type="match status" value="1"/>
</dbReference>
<evidence type="ECO:0000313" key="3">
    <source>
        <dbReference type="EMBL" id="CDO70258.1"/>
    </source>
</evidence>
<keyword evidence="4" id="KW-1185">Reference proteome</keyword>
<sequence length="499" mass="55352">MARLPSKSRTASSLFSKLLNLLREPPATPQPLDNFTMSPTVGPDLAPSSSLPHFRPLARPLNRSSTSSSRSLPDNASIRTSPAYSTSSLSIPSEHNDPHVVRVEGLRHVPTTLEARRYKTLPFAEQLLRILHTIRAPSWSEPDITPDAITIQKVSGSLTNAVFFVSCPPVPNARTVLLRIYGPSSGSLISRPRELHTLHVLSSRYHIGPRVFGTFENGRVEEYFDSTALTAADMRDPQISSWIGARMAELHGVDIDAVDPDPDARVPDGPENARVHLGVQKNVKSWLASAREVLALPGAPADVRTSLDLDRFEREWAMYMDWVHQQETSEGMSPRVFSHNDTQYGNLLRLRTLSEGQPAHRQIIVVDFEYASPNPAAFDIANHFHEWTADYHGPTPHLLDPARYPTPEQRRNFYRAYLLAYAQSQSQSESQAESAASAPTPAPLSDDALEAAMARLEAQAREFVAGEDGEPEFDYLGYAQCRMDGFRREARALGILPVP</sequence>
<comment type="similarity">
    <text evidence="1">Belongs to the choline/ethanolamine kinase family.</text>
</comment>
<feature type="compositionally biased region" description="Polar residues" evidence="2">
    <location>
        <begin position="72"/>
        <end position="93"/>
    </location>
</feature>
<dbReference type="PANTHER" id="PTHR22603">
    <property type="entry name" value="CHOLINE/ETHANOALAMINE KINASE"/>
    <property type="match status" value="1"/>
</dbReference>
<dbReference type="GO" id="GO:0004103">
    <property type="term" value="F:choline kinase activity"/>
    <property type="evidence" value="ECO:0007669"/>
    <property type="project" value="TreeGrafter"/>
</dbReference>
<dbReference type="HOGENOM" id="CLU_012712_5_1_1"/>
<dbReference type="EMBL" id="CCBP010000073">
    <property type="protein sequence ID" value="CDO70258.1"/>
    <property type="molecule type" value="Genomic_DNA"/>
</dbReference>
<dbReference type="OMA" id="EREWAMY"/>
<dbReference type="STRING" id="5643.A0A060SD04"/>
<dbReference type="Gene3D" id="3.30.200.20">
    <property type="entry name" value="Phosphorylase Kinase, domain 1"/>
    <property type="match status" value="1"/>
</dbReference>
<comment type="caution">
    <text evidence="3">The sequence shown here is derived from an EMBL/GenBank/DDBJ whole genome shotgun (WGS) entry which is preliminary data.</text>
</comment>
<evidence type="ECO:0000313" key="4">
    <source>
        <dbReference type="Proteomes" id="UP000029665"/>
    </source>
</evidence>
<dbReference type="OrthoDB" id="10267235at2759"/>
<organism evidence="3 4">
    <name type="scientific">Pycnoporus cinnabarinus</name>
    <name type="common">Cinnabar-red polypore</name>
    <name type="synonym">Trametes cinnabarina</name>
    <dbReference type="NCBI Taxonomy" id="5643"/>
    <lineage>
        <taxon>Eukaryota</taxon>
        <taxon>Fungi</taxon>
        <taxon>Dikarya</taxon>
        <taxon>Basidiomycota</taxon>
        <taxon>Agaricomycotina</taxon>
        <taxon>Agaricomycetes</taxon>
        <taxon>Polyporales</taxon>
        <taxon>Polyporaceae</taxon>
        <taxon>Trametes</taxon>
    </lineage>
</organism>
<accession>A0A060SD04</accession>
<dbReference type="Gene3D" id="3.90.1200.10">
    <property type="match status" value="1"/>
</dbReference>
<dbReference type="Pfam" id="PF01633">
    <property type="entry name" value="Choline_kinase"/>
    <property type="match status" value="1"/>
</dbReference>
<name>A0A060SD04_PYCCI</name>
<evidence type="ECO:0000256" key="2">
    <source>
        <dbReference type="SAM" id="MobiDB-lite"/>
    </source>
</evidence>
<reference evidence="3" key="1">
    <citation type="submission" date="2014-01" db="EMBL/GenBank/DDBJ databases">
        <title>The genome of the white-rot fungus Pycnoporus cinnabarinus: a basidiomycete model with a versatile arsenal for lignocellulosic biomass breakdown.</title>
        <authorList>
            <person name="Levasseur A."/>
            <person name="Lomascolo A."/>
            <person name="Ruiz-Duenas F.J."/>
            <person name="Uzan E."/>
            <person name="Piumi F."/>
            <person name="Kues U."/>
            <person name="Ram A.F.J."/>
            <person name="Murat C."/>
            <person name="Haon M."/>
            <person name="Benoit I."/>
            <person name="Arfi Y."/>
            <person name="Chevret D."/>
            <person name="Drula E."/>
            <person name="Kwon M.J."/>
            <person name="Gouret P."/>
            <person name="Lesage-Meessen L."/>
            <person name="Lombard V."/>
            <person name="Mariette J."/>
            <person name="Noirot C."/>
            <person name="Park J."/>
            <person name="Patyshakuliyeva A."/>
            <person name="Wieneger R.A.B."/>
            <person name="Wosten H.A.B."/>
            <person name="Martin F."/>
            <person name="Coutinho P.M."/>
            <person name="de Vries R."/>
            <person name="Martinez A.T."/>
            <person name="Klopp C."/>
            <person name="Pontarotti P."/>
            <person name="Henrissat B."/>
            <person name="Record E."/>
        </authorList>
    </citation>
    <scope>NUCLEOTIDE SEQUENCE [LARGE SCALE GENOMIC DNA]</scope>
    <source>
        <strain evidence="3">BRFM137</strain>
    </source>
</reference>
<evidence type="ECO:0000256" key="1">
    <source>
        <dbReference type="ARBA" id="ARBA00038211"/>
    </source>
</evidence>
<dbReference type="GO" id="GO:0006646">
    <property type="term" value="P:phosphatidylethanolamine biosynthetic process"/>
    <property type="evidence" value="ECO:0007669"/>
    <property type="project" value="TreeGrafter"/>
</dbReference>
<evidence type="ECO:0008006" key="5">
    <source>
        <dbReference type="Google" id="ProtNLM"/>
    </source>
</evidence>
<feature type="region of interest" description="Disordered" evidence="2">
    <location>
        <begin position="22"/>
        <end position="96"/>
    </location>
</feature>
<dbReference type="SUPFAM" id="SSF56112">
    <property type="entry name" value="Protein kinase-like (PK-like)"/>
    <property type="match status" value="1"/>
</dbReference>
<dbReference type="CDD" id="cd05157">
    <property type="entry name" value="ETNK_euk"/>
    <property type="match status" value="1"/>
</dbReference>
<dbReference type="AlphaFoldDB" id="A0A060SD04"/>
<protein>
    <recommendedName>
        <fullName evidence="5">Choline kinase N-terminal domain-containing protein</fullName>
    </recommendedName>
</protein>
<dbReference type="Proteomes" id="UP000029665">
    <property type="component" value="Unassembled WGS sequence"/>
</dbReference>
<dbReference type="GO" id="GO:0004305">
    <property type="term" value="F:ethanolamine kinase activity"/>
    <property type="evidence" value="ECO:0007669"/>
    <property type="project" value="TreeGrafter"/>
</dbReference>